<feature type="domain" description="Tudor" evidence="2">
    <location>
        <begin position="127"/>
        <end position="185"/>
    </location>
</feature>
<feature type="compositionally biased region" description="Polar residues" evidence="1">
    <location>
        <begin position="1227"/>
        <end position="1240"/>
    </location>
</feature>
<dbReference type="PANTHER" id="PTHR22948:SF7">
    <property type="entry name" value="TUDOR DOMAIN-CONTAINING PROTEIN 15"/>
    <property type="match status" value="1"/>
</dbReference>
<dbReference type="SMART" id="SM00333">
    <property type="entry name" value="TUDOR"/>
    <property type="match status" value="8"/>
</dbReference>
<proteinExistence type="predicted"/>
<sequence>MTVTTLRIIIVSLTFKHNTGATTLAVSQLPDRSLLRASATTKGSIWDVTVTDAAAMQSLLSQRQKSQDSGSLASSCTLWPVDLKLTHLDWNPEDTLIHFQGQYLTICELDYNILQEEVQNTPKTEVVVDIGEFCLVEDVTSAHWYRGRVQSRKDDVCDVFLIDHGNVLSVDIAHVSSCSKDLFILPPKIVCGFLANVLLLQSVSPSVFENYLSSLIGRNVTGYVQALLPHKVLLLEAPDINNDLVRHAFGRHVDTETFLLLVEMLTEVPLKQNIESVPDLLIEKPVGQEFCFKSTNLHRYKDILSFCRHRLSFGTQAKVRVTAAVNPRLFYCQMVSMKTDLSDMSKKLAAVCDNRAKDYRQKTQENVGLLCSVKSKDGKWYRGFVPYLPFNSQVTVLFIDYGFFESVKVDNVHRLPPDLYSKPIMAFPCSLSCLDDQDYAVKAQQLSFLKAGLLGRVLDMEICGFDEEQHLYTINLISAIENYVKEPESAQEFPNQDVESVFVSADLSLEGGGLYFDKVLGEALGKTVEEEEVQVDSVFVGYVEYVQNPNQFWIRTQKRNEEFEEMMRKMADHFGQVKLDEDVLKNPALGTLCCAVHEADMHFYRAVIIDSLEHGAEVLFIDFGNIEKVPHMLIKKIPKAFASKPPFAICCSLNVFPLDEVWTSVASDFFRHTVSHKALSVHVVRKRKNKFVVDLHEMGDDSKRSVTDFLISSEQIECWNSSSKNNTEMTEKTSEINGNTEENYEEEENTCKSEIKEAQAPVGFKALIINLGSEFAVRCTCINSPSDFWCLPQDKIPALDKLMDKVQQYYSTNTVPLQSGLSCCVAKSPVDGRWCRAFITEQQNSHAKVILIDYGFTIQVKEKELQEIMPEFVSLEGQAFRCCFSNLTEPTDVHHSGDWHLEVCKAMKQFVTDSGSVLRCRIVSQLNVKCKGLYNVVDLYNSQTQQTLTDWLVGQGLARGAAVSTMRLSTVSPESFVYSSYDLSPGHEEQVFVTHISSQWEVFCHLERNTDIIEELENRICEESEKMKQASTRAVVSKLCLAKYFDGNWYRGLAHPVHSPLHLNVFFVDYGNSNISEKTHVMFIPRDSTDLLYTPMQALRFCLTSVSKEELYADVKEWLSSSVLNKQIKAVISTKNEDGSFDVELFDGDVNINEKVKELILSLRPQQKTAVTFVTRTTTVKPKTLNRGNTRFRSQPRGRCSPSPTIKPCRSSQVRNAPQRKRCNTKYYVQNNTTMKQQLKNKSKNSEQRKYQDTNTKPEPQANKTDVPQLSCLPEKKLSAGLKAKCFVSHIDSVDCFYLHLSEDEPAILKMCEDLNSSSFRNSLKAATSLRINDLVLAEYEEDGALYRSIVKDYEGSLSLVEFVDYGNTAVVGKEKISPMTKQYLSQPRFSISCSLFDTSTFENDNTFTDAVMERPLVVEFVCQRGTLWEVNVEIVDGDVGVTAAPVQSSSVNEKDVKAPESSPNMEEEMTTCELEENKNEKETSESIASAAQGEINKPKTPTFTFLTKLKLETRRRKRTRCRFSIDTTRGRNRTDRLVALTIQAKDRENGTVLSVQDNGSFYIRLARTSYLLATLENHIANSLCKCLLMVKDVKPGYRCLVQVNTERKWHRAVVQHVSEEKCYVLLVDHGITEEIPRGSMRQQCGNLTKIPYLAVKCKVNVSLGITGAEEAEESTCDTIKSMIGQDVDVVFARYSEADDLWMVEVAINVFLIGQIKSLPLDEETVVLNAGTLKEATKEPNVDPILPQHLAFAPVDGDKGHFGFAASVTTPFEFCVILEDSLHNMNKASIMLDNLPEQTSPLPEAHIVRGTCCLLESDSKNKWCRAEIVHADATVLLHLVDYGHSECLPYKDCTKLKRLPEELLTLPKGTHPCVLRGVRPVGGAQQWTNEAAIFFQERLYQRNLQIFFREFVADSHWKVDVLSDGIHVAKELVEAGHATSTDAMLALRLQKRIHQREEEDDGKSHVSAELTEAGAERRSLSVLTGSTRCVLI</sequence>
<feature type="domain" description="Tudor" evidence="2">
    <location>
        <begin position="1593"/>
        <end position="1651"/>
    </location>
</feature>
<feature type="region of interest" description="Disordered" evidence="1">
    <location>
        <begin position="725"/>
        <end position="749"/>
    </location>
</feature>
<feature type="domain" description="Tudor" evidence="2">
    <location>
        <begin position="1033"/>
        <end position="1091"/>
    </location>
</feature>
<evidence type="ECO:0000313" key="3">
    <source>
        <dbReference type="EMBL" id="KAG7509265.1"/>
    </source>
</evidence>
<evidence type="ECO:0000313" key="4">
    <source>
        <dbReference type="Proteomes" id="UP000693946"/>
    </source>
</evidence>
<evidence type="ECO:0000256" key="1">
    <source>
        <dbReference type="SAM" id="MobiDB-lite"/>
    </source>
</evidence>
<reference evidence="3 4" key="1">
    <citation type="journal article" date="2021" name="Sci. Rep.">
        <title>Chromosome anchoring in Senegalese sole (Solea senegalensis) reveals sex-associated markers and genome rearrangements in flatfish.</title>
        <authorList>
            <person name="Guerrero-Cozar I."/>
            <person name="Gomez-Garrido J."/>
            <person name="Berbel C."/>
            <person name="Martinez-Blanch J.F."/>
            <person name="Alioto T."/>
            <person name="Claros M.G."/>
            <person name="Gagnaire P.A."/>
            <person name="Manchado M."/>
        </authorList>
    </citation>
    <scope>NUCLEOTIDE SEQUENCE [LARGE SCALE GENOMIC DNA]</scope>
    <source>
        <strain evidence="3">Sse05_10M</strain>
    </source>
</reference>
<feature type="domain" description="Tudor" evidence="2">
    <location>
        <begin position="364"/>
        <end position="422"/>
    </location>
</feature>
<accession>A0AAV6RYD5</accession>
<dbReference type="Proteomes" id="UP000693946">
    <property type="component" value="Linkage Group LG17"/>
</dbReference>
<dbReference type="InterPro" id="IPR002999">
    <property type="entry name" value="Tudor"/>
</dbReference>
<feature type="domain" description="Tudor" evidence="2">
    <location>
        <begin position="816"/>
        <end position="875"/>
    </location>
</feature>
<evidence type="ECO:0000259" key="2">
    <source>
        <dbReference type="PROSITE" id="PS50304"/>
    </source>
</evidence>
<dbReference type="Pfam" id="PF00567">
    <property type="entry name" value="TUDOR"/>
    <property type="match status" value="8"/>
</dbReference>
<comment type="caution">
    <text evidence="3">The sequence shown here is derived from an EMBL/GenBank/DDBJ whole genome shotgun (WGS) entry which is preliminary data.</text>
</comment>
<dbReference type="EMBL" id="JAGKHQ010000009">
    <property type="protein sequence ID" value="KAG7509265.1"/>
    <property type="molecule type" value="Genomic_DNA"/>
</dbReference>
<name>A0AAV6RYD5_SOLSE</name>
<dbReference type="PROSITE" id="PS50304">
    <property type="entry name" value="TUDOR"/>
    <property type="match status" value="7"/>
</dbReference>
<dbReference type="PANTHER" id="PTHR22948">
    <property type="entry name" value="TUDOR DOMAIN CONTAINING PROTEIN"/>
    <property type="match status" value="1"/>
</dbReference>
<feature type="region of interest" description="Disordered" evidence="1">
    <location>
        <begin position="1447"/>
        <end position="1471"/>
    </location>
</feature>
<keyword evidence="4" id="KW-1185">Reference proteome</keyword>
<feature type="domain" description="Tudor" evidence="2">
    <location>
        <begin position="1329"/>
        <end position="1387"/>
    </location>
</feature>
<gene>
    <name evidence="3" type="ORF">JOB18_039137</name>
</gene>
<feature type="region of interest" description="Disordered" evidence="1">
    <location>
        <begin position="1184"/>
        <end position="1268"/>
    </location>
</feature>
<feature type="compositionally biased region" description="Polar residues" evidence="1">
    <location>
        <begin position="1253"/>
        <end position="1268"/>
    </location>
</feature>
<organism evidence="3 4">
    <name type="scientific">Solea senegalensis</name>
    <name type="common">Senegalese sole</name>
    <dbReference type="NCBI Taxonomy" id="28829"/>
    <lineage>
        <taxon>Eukaryota</taxon>
        <taxon>Metazoa</taxon>
        <taxon>Chordata</taxon>
        <taxon>Craniata</taxon>
        <taxon>Vertebrata</taxon>
        <taxon>Euteleostomi</taxon>
        <taxon>Actinopterygii</taxon>
        <taxon>Neopterygii</taxon>
        <taxon>Teleostei</taxon>
        <taxon>Neoteleostei</taxon>
        <taxon>Acanthomorphata</taxon>
        <taxon>Carangaria</taxon>
        <taxon>Pleuronectiformes</taxon>
        <taxon>Pleuronectoidei</taxon>
        <taxon>Soleidae</taxon>
        <taxon>Solea</taxon>
    </lineage>
</organism>
<feature type="domain" description="Tudor" evidence="2">
    <location>
        <begin position="586"/>
        <end position="644"/>
    </location>
</feature>
<dbReference type="InterPro" id="IPR050621">
    <property type="entry name" value="Tudor_domain_containing"/>
</dbReference>
<protein>
    <recommendedName>
        <fullName evidence="2">Tudor domain-containing protein</fullName>
    </recommendedName>
</protein>